<keyword evidence="13" id="KW-1185">Reference proteome</keyword>
<evidence type="ECO:0000256" key="4">
    <source>
        <dbReference type="ARBA" id="ARBA00022500"/>
    </source>
</evidence>
<dbReference type="GO" id="GO:0008083">
    <property type="term" value="F:growth factor activity"/>
    <property type="evidence" value="ECO:0007669"/>
    <property type="project" value="UniProtKB-KW"/>
</dbReference>
<dbReference type="GO" id="GO:0006952">
    <property type="term" value="P:defense response"/>
    <property type="evidence" value="ECO:0007669"/>
    <property type="project" value="InterPro"/>
</dbReference>
<keyword evidence="7" id="KW-0732">Signal</keyword>
<keyword evidence="5" id="KW-0202">Cytokine</keyword>
<reference evidence="12" key="2">
    <citation type="submission" date="2019-04" db="EMBL/GenBank/DDBJ databases">
        <authorList>
            <person name="Kadobianskyi M."/>
            <person name="Schulze L."/>
            <person name="Schuelke M."/>
            <person name="Judkewitz B."/>
        </authorList>
    </citation>
    <scope>NUCLEOTIDE SEQUENCE</scope>
    <source>
        <strain evidence="12">Bolton</strain>
        <tissue evidence="12">Whole-body</tissue>
    </source>
</reference>
<dbReference type="OrthoDB" id="9884353at2759"/>
<evidence type="ECO:0000256" key="8">
    <source>
        <dbReference type="ARBA" id="ARBA00023030"/>
    </source>
</evidence>
<dbReference type="EMBL" id="SRMA01025208">
    <property type="protein sequence ID" value="TRY97829.1"/>
    <property type="molecule type" value="Genomic_DNA"/>
</dbReference>
<proteinExistence type="inferred from homology"/>
<dbReference type="Pfam" id="PF00048">
    <property type="entry name" value="IL8"/>
    <property type="match status" value="1"/>
</dbReference>
<comment type="similarity">
    <text evidence="2">Belongs to the intercrine alpha (chemokine CxC) family.</text>
</comment>
<evidence type="ECO:0000259" key="11">
    <source>
        <dbReference type="SMART" id="SM00199"/>
    </source>
</evidence>
<keyword evidence="8" id="KW-0339">Growth factor</keyword>
<dbReference type="AlphaFoldDB" id="A0A553R6L7"/>
<protein>
    <recommendedName>
        <fullName evidence="3">Stromal cell-derived factor 1</fullName>
    </recommendedName>
    <alternativeName>
        <fullName evidence="10">C-X-C motif chemokine 12</fullName>
    </alternativeName>
</protein>
<accession>A0A553R6L7</accession>
<dbReference type="Proteomes" id="UP000316079">
    <property type="component" value="Unassembled WGS sequence"/>
</dbReference>
<keyword evidence="9" id="KW-1015">Disulfide bond</keyword>
<evidence type="ECO:0000256" key="10">
    <source>
        <dbReference type="ARBA" id="ARBA00033206"/>
    </source>
</evidence>
<keyword evidence="4" id="KW-0145">Chemotaxis</keyword>
<keyword evidence="6" id="KW-0964">Secreted</keyword>
<dbReference type="SMART" id="SM00199">
    <property type="entry name" value="SCY"/>
    <property type="match status" value="1"/>
</dbReference>
<dbReference type="CDD" id="cd00273">
    <property type="entry name" value="Chemokine_CXC"/>
    <property type="match status" value="1"/>
</dbReference>
<dbReference type="EMBL" id="SRMA01025208">
    <property type="protein sequence ID" value="TRY97830.1"/>
    <property type="molecule type" value="Genomic_DNA"/>
</dbReference>
<dbReference type="InterPro" id="IPR039809">
    <property type="entry name" value="Chemokine_b/g/d"/>
</dbReference>
<comment type="caution">
    <text evidence="12">The sequence shown here is derived from an EMBL/GenBank/DDBJ whole genome shotgun (WGS) entry which is preliminary data.</text>
</comment>
<dbReference type="InterPro" id="IPR036048">
    <property type="entry name" value="Interleukin_8-like_sf"/>
</dbReference>
<gene>
    <name evidence="12" type="ORF">DNTS_014963</name>
</gene>
<evidence type="ECO:0000256" key="6">
    <source>
        <dbReference type="ARBA" id="ARBA00022525"/>
    </source>
</evidence>
<comment type="subcellular location">
    <subcellularLocation>
        <location evidence="1">Secreted</location>
    </subcellularLocation>
</comment>
<evidence type="ECO:0000256" key="7">
    <source>
        <dbReference type="ARBA" id="ARBA00022729"/>
    </source>
</evidence>
<dbReference type="GO" id="GO:0005615">
    <property type="term" value="C:extracellular space"/>
    <property type="evidence" value="ECO:0007669"/>
    <property type="project" value="UniProtKB-KW"/>
</dbReference>
<organism evidence="12 13">
    <name type="scientific">Danionella cerebrum</name>
    <dbReference type="NCBI Taxonomy" id="2873325"/>
    <lineage>
        <taxon>Eukaryota</taxon>
        <taxon>Metazoa</taxon>
        <taxon>Chordata</taxon>
        <taxon>Craniata</taxon>
        <taxon>Vertebrata</taxon>
        <taxon>Euteleostomi</taxon>
        <taxon>Actinopterygii</taxon>
        <taxon>Neopterygii</taxon>
        <taxon>Teleostei</taxon>
        <taxon>Ostariophysi</taxon>
        <taxon>Cypriniformes</taxon>
        <taxon>Danionidae</taxon>
        <taxon>Danioninae</taxon>
        <taxon>Danionella</taxon>
    </lineage>
</organism>
<evidence type="ECO:0000256" key="9">
    <source>
        <dbReference type="ARBA" id="ARBA00023157"/>
    </source>
</evidence>
<dbReference type="GO" id="GO:0006955">
    <property type="term" value="P:immune response"/>
    <property type="evidence" value="ECO:0007669"/>
    <property type="project" value="InterPro"/>
</dbReference>
<dbReference type="InterPro" id="IPR033899">
    <property type="entry name" value="CXC_Chemokine_domain"/>
</dbReference>
<evidence type="ECO:0000256" key="3">
    <source>
        <dbReference type="ARBA" id="ARBA00016440"/>
    </source>
</evidence>
<evidence type="ECO:0000313" key="12">
    <source>
        <dbReference type="EMBL" id="TRY97829.1"/>
    </source>
</evidence>
<dbReference type="InterPro" id="IPR001811">
    <property type="entry name" value="Chemokine_IL8-like_dom"/>
</dbReference>
<sequence length="128" mass="14689">MAERELRHHTEIRTLTVTDKSHTHSESHTPGMDIKVVALVALLAVAVWSPESHAKPISLVERCWCRSTLNTVPQRSIREIKFLHTPSCPFQVIAKLKNNREVCINPKTKWLQQYLKNAISKIKKKQST</sequence>
<evidence type="ECO:0000256" key="1">
    <source>
        <dbReference type="ARBA" id="ARBA00004613"/>
    </source>
</evidence>
<dbReference type="Gene3D" id="2.40.50.40">
    <property type="match status" value="1"/>
</dbReference>
<evidence type="ECO:0000256" key="5">
    <source>
        <dbReference type="ARBA" id="ARBA00022514"/>
    </source>
</evidence>
<dbReference type="STRING" id="623744.A0A553R6L7"/>
<dbReference type="SUPFAM" id="SSF54117">
    <property type="entry name" value="Interleukin 8-like chemokines"/>
    <property type="match status" value="1"/>
</dbReference>
<reference evidence="12 13" key="1">
    <citation type="journal article" date="2019" name="Sci. Data">
        <title>Hybrid genome assembly and annotation of Danionella translucida.</title>
        <authorList>
            <person name="Kadobianskyi M."/>
            <person name="Schulze L."/>
            <person name="Schuelke M."/>
            <person name="Judkewitz B."/>
        </authorList>
    </citation>
    <scope>NUCLEOTIDE SEQUENCE [LARGE SCALE GENOMIC DNA]</scope>
    <source>
        <strain evidence="12 13">Bolton</strain>
    </source>
</reference>
<dbReference type="PANTHER" id="PTHR12015:SF193">
    <property type="entry name" value="STROMAL CELL-DERIVED FACTOR 1"/>
    <property type="match status" value="1"/>
</dbReference>
<name>A0A553R6L7_9TELE</name>
<feature type="domain" description="Chemokine interleukin-8-like" evidence="11">
    <location>
        <begin position="60"/>
        <end position="118"/>
    </location>
</feature>
<dbReference type="PANTHER" id="PTHR12015">
    <property type="entry name" value="SMALL INDUCIBLE CYTOKINE A"/>
    <property type="match status" value="1"/>
</dbReference>
<dbReference type="GO" id="GO:0008009">
    <property type="term" value="F:chemokine activity"/>
    <property type="evidence" value="ECO:0007669"/>
    <property type="project" value="InterPro"/>
</dbReference>
<evidence type="ECO:0000313" key="13">
    <source>
        <dbReference type="Proteomes" id="UP000316079"/>
    </source>
</evidence>
<evidence type="ECO:0000256" key="2">
    <source>
        <dbReference type="ARBA" id="ARBA00010665"/>
    </source>
</evidence>